<protein>
    <submittedName>
        <fullName evidence="2">Uncharacterized protein</fullName>
    </submittedName>
</protein>
<dbReference type="AlphaFoldDB" id="A0AAD5YX20"/>
<organism evidence="2 3">
    <name type="scientific">Leucocoprinus birnbaumii</name>
    <dbReference type="NCBI Taxonomy" id="56174"/>
    <lineage>
        <taxon>Eukaryota</taxon>
        <taxon>Fungi</taxon>
        <taxon>Dikarya</taxon>
        <taxon>Basidiomycota</taxon>
        <taxon>Agaricomycotina</taxon>
        <taxon>Agaricomycetes</taxon>
        <taxon>Agaricomycetidae</taxon>
        <taxon>Agaricales</taxon>
        <taxon>Agaricineae</taxon>
        <taxon>Agaricaceae</taxon>
        <taxon>Leucocoprinus</taxon>
    </lineage>
</organism>
<feature type="region of interest" description="Disordered" evidence="1">
    <location>
        <begin position="456"/>
        <end position="490"/>
    </location>
</feature>
<evidence type="ECO:0000313" key="3">
    <source>
        <dbReference type="Proteomes" id="UP001213000"/>
    </source>
</evidence>
<feature type="compositionally biased region" description="Basic residues" evidence="1">
    <location>
        <begin position="406"/>
        <end position="416"/>
    </location>
</feature>
<feature type="compositionally biased region" description="Polar residues" evidence="1">
    <location>
        <begin position="424"/>
        <end position="434"/>
    </location>
</feature>
<feature type="region of interest" description="Disordered" evidence="1">
    <location>
        <begin position="1"/>
        <end position="66"/>
    </location>
</feature>
<feature type="region of interest" description="Disordered" evidence="1">
    <location>
        <begin position="92"/>
        <end position="114"/>
    </location>
</feature>
<name>A0AAD5YX20_9AGAR</name>
<sequence>MYEIQTMDQVHKPRKPHNYSEIVRPKARRATKTESTQKKASRRVKKPTVIEPTTPRPNSRRNRSRATVTIPQAQSELIPARVTQTPDLEASSLNAVDSPSSSASTPPPSTPINSCLEPAFTRFGPAQMVALAEPLVDLNSLSTSQCTNAFPVSAFTPNVSHLDQFPGAGYNRPFWQEGLTGVLMLLPVQDIGFSQPRLGGPLHTIDSPLFPENQVFGGNQQQRFAGVPITIPGSTTTFNTWNQPALGPLDNAPVTVDRDSRLLQAPQASMNPGFNDLGDLEIFSGGYAPGRNLSVDPLPWALSREANPKNSWTEGDEELMALVREAIEFVLPSGMSDKTEQRPGEGDVGLDDDLHIGQLSEWCSVFGPEPVDQPSFDRSEEVINDGLAAISDTGNKGSTQPQLVKASRRQGTRRPCHTGPNPYPNLQMQGSTPSPDHYGSDASVAQINQLFGAQTPALSAGSSPSSLYSTPPPATPSHSRSSYTPHPYDDHIVQTVKTPEDVLFDPSSLFPFQPGRPLYQPHLMNTRPTRFNPYPSRSSQYNPYLNPRSHSRHQARQMAMMANTPPGPSLFNFPGQPMAWNNNGGLGMIPPYPLFHPQQPVGFMTIPQNNFFLPPPQPQMRGPLGHWPYYPANRAVNSHSQQQAPRYYQQRAPEYYQHRVAPAPATMDSGYSNALNLTWGQSQVGGGISGIGHDIDHGVGPFQDPQTVAVPATNESFEGASGSGASGVNRPLDNTVEDLISFGLLGEGSGSKEPLSVDEEELAEMIRQSM</sequence>
<evidence type="ECO:0000313" key="2">
    <source>
        <dbReference type="EMBL" id="KAJ3569998.1"/>
    </source>
</evidence>
<feature type="compositionally biased region" description="Low complexity" evidence="1">
    <location>
        <begin position="456"/>
        <end position="469"/>
    </location>
</feature>
<feature type="region of interest" description="Disordered" evidence="1">
    <location>
        <begin position="389"/>
        <end position="441"/>
    </location>
</feature>
<reference evidence="2" key="1">
    <citation type="submission" date="2022-07" db="EMBL/GenBank/DDBJ databases">
        <title>Genome Sequence of Leucocoprinus birnbaumii.</title>
        <authorList>
            <person name="Buettner E."/>
        </authorList>
    </citation>
    <scope>NUCLEOTIDE SEQUENCE</scope>
    <source>
        <strain evidence="2">VT141</strain>
    </source>
</reference>
<proteinExistence type="predicted"/>
<keyword evidence="3" id="KW-1185">Reference proteome</keyword>
<feature type="compositionally biased region" description="Polar residues" evidence="1">
    <location>
        <begin position="392"/>
        <end position="402"/>
    </location>
</feature>
<accession>A0AAD5YX20</accession>
<gene>
    <name evidence="2" type="ORF">NP233_g4698</name>
</gene>
<comment type="caution">
    <text evidence="2">The sequence shown here is derived from an EMBL/GenBank/DDBJ whole genome shotgun (WGS) entry which is preliminary data.</text>
</comment>
<evidence type="ECO:0000256" key="1">
    <source>
        <dbReference type="SAM" id="MobiDB-lite"/>
    </source>
</evidence>
<dbReference type="EMBL" id="JANIEX010000259">
    <property type="protein sequence ID" value="KAJ3569998.1"/>
    <property type="molecule type" value="Genomic_DNA"/>
</dbReference>
<dbReference type="Proteomes" id="UP001213000">
    <property type="component" value="Unassembled WGS sequence"/>
</dbReference>